<evidence type="ECO:0000256" key="4">
    <source>
        <dbReference type="ARBA" id="ARBA00023125"/>
    </source>
</evidence>
<feature type="domain" description="MADS-box" evidence="8">
    <location>
        <begin position="1"/>
        <end position="61"/>
    </location>
</feature>
<feature type="domain" description="K-box" evidence="9">
    <location>
        <begin position="86"/>
        <end position="176"/>
    </location>
</feature>
<dbReference type="CDD" id="cd00265">
    <property type="entry name" value="MADS_MEF2_like"/>
    <property type="match status" value="1"/>
</dbReference>
<proteinExistence type="predicted"/>
<reference evidence="10" key="1">
    <citation type="submission" date="2018-02" db="EMBL/GenBank/DDBJ databases">
        <title>Rhizophora mucronata_Transcriptome.</title>
        <authorList>
            <person name="Meera S.P."/>
            <person name="Sreeshan A."/>
            <person name="Augustine A."/>
        </authorList>
    </citation>
    <scope>NUCLEOTIDE SEQUENCE</scope>
    <source>
        <tissue evidence="10">Leaf</tissue>
    </source>
</reference>
<feature type="region of interest" description="Disordered" evidence="7">
    <location>
        <begin position="196"/>
        <end position="225"/>
    </location>
</feature>
<evidence type="ECO:0000313" key="10">
    <source>
        <dbReference type="EMBL" id="MBW99046.1"/>
    </source>
</evidence>
<dbReference type="GO" id="GO:0000977">
    <property type="term" value="F:RNA polymerase II transcription regulatory region sequence-specific DNA binding"/>
    <property type="evidence" value="ECO:0007669"/>
    <property type="project" value="InterPro"/>
</dbReference>
<dbReference type="PROSITE" id="PS00350">
    <property type="entry name" value="MADS_BOX_1"/>
    <property type="match status" value="1"/>
</dbReference>
<keyword evidence="2" id="KW-0221">Differentiation</keyword>
<feature type="compositionally biased region" description="Polar residues" evidence="7">
    <location>
        <begin position="196"/>
        <end position="206"/>
    </location>
</feature>
<dbReference type="InterPro" id="IPR002100">
    <property type="entry name" value="TF_MADSbox"/>
</dbReference>
<sequence length="225" mass="24973">MAREKIKIKKIDNITARQVTFSKRRRGLFKKAAELSVLCDAEVALIIFSATGKLFEYSSSSMKDTLSRYSLHSNNIDKMDQPSLELQLENGNHIRLSKEVAEKSQRLRQLRGEDLQGLTIEELLQLEKRLEVGLSRVLETKGEKIMAEITALEMKEALLLEENKQLKQKMAMLCKAKGPVFLEPDIAVQEEGISSGSATNACSCSSGPPAEADSSDTSLKLGLPF</sequence>
<evidence type="ECO:0000256" key="5">
    <source>
        <dbReference type="ARBA" id="ARBA00023163"/>
    </source>
</evidence>
<dbReference type="InterPro" id="IPR002487">
    <property type="entry name" value="TF_Kbox"/>
</dbReference>
<dbReference type="PANTHER" id="PTHR48019">
    <property type="entry name" value="SERUM RESPONSE FACTOR HOMOLOG"/>
    <property type="match status" value="1"/>
</dbReference>
<evidence type="ECO:0000256" key="3">
    <source>
        <dbReference type="ARBA" id="ARBA00023015"/>
    </source>
</evidence>
<comment type="subcellular location">
    <subcellularLocation>
        <location evidence="1">Nucleus</location>
    </subcellularLocation>
</comment>
<dbReference type="Pfam" id="PF01486">
    <property type="entry name" value="K-box"/>
    <property type="match status" value="1"/>
</dbReference>
<dbReference type="GO" id="GO:0005634">
    <property type="term" value="C:nucleus"/>
    <property type="evidence" value="ECO:0007669"/>
    <property type="project" value="UniProtKB-SubCell"/>
</dbReference>
<keyword evidence="3" id="KW-0805">Transcription regulation</keyword>
<evidence type="ECO:0000259" key="8">
    <source>
        <dbReference type="PROSITE" id="PS50066"/>
    </source>
</evidence>
<dbReference type="InterPro" id="IPR033896">
    <property type="entry name" value="MEF2-like_N"/>
</dbReference>
<dbReference type="FunFam" id="3.40.1810.10:FF:000007">
    <property type="entry name" value="Transcription factor, MADS-box"/>
    <property type="match status" value="1"/>
</dbReference>
<dbReference type="AlphaFoldDB" id="A0A2P2JZY7"/>
<dbReference type="GO" id="GO:0003700">
    <property type="term" value="F:DNA-binding transcription factor activity"/>
    <property type="evidence" value="ECO:0007669"/>
    <property type="project" value="InterPro"/>
</dbReference>
<dbReference type="SUPFAM" id="SSF55455">
    <property type="entry name" value="SRF-like"/>
    <property type="match status" value="1"/>
</dbReference>
<keyword evidence="6" id="KW-0539">Nucleus</keyword>
<dbReference type="EMBL" id="GGEC01018563">
    <property type="protein sequence ID" value="MBW99046.1"/>
    <property type="molecule type" value="Transcribed_RNA"/>
</dbReference>
<evidence type="ECO:0000256" key="6">
    <source>
        <dbReference type="ARBA" id="ARBA00023242"/>
    </source>
</evidence>
<evidence type="ECO:0000256" key="2">
    <source>
        <dbReference type="ARBA" id="ARBA00022782"/>
    </source>
</evidence>
<dbReference type="PROSITE" id="PS51297">
    <property type="entry name" value="K_BOX"/>
    <property type="match status" value="1"/>
</dbReference>
<dbReference type="PRINTS" id="PR00404">
    <property type="entry name" value="MADSDOMAIN"/>
</dbReference>
<dbReference type="GO" id="GO:0046983">
    <property type="term" value="F:protein dimerization activity"/>
    <property type="evidence" value="ECO:0007669"/>
    <property type="project" value="InterPro"/>
</dbReference>
<dbReference type="SMART" id="SM00432">
    <property type="entry name" value="MADS"/>
    <property type="match status" value="1"/>
</dbReference>
<protein>
    <submittedName>
        <fullName evidence="10">MADS-box protein JOINTLESS</fullName>
    </submittedName>
</protein>
<evidence type="ECO:0000256" key="7">
    <source>
        <dbReference type="SAM" id="MobiDB-lite"/>
    </source>
</evidence>
<accession>A0A2P2JZY7</accession>
<organism evidence="10">
    <name type="scientific">Rhizophora mucronata</name>
    <name type="common">Asiatic mangrove</name>
    <dbReference type="NCBI Taxonomy" id="61149"/>
    <lineage>
        <taxon>Eukaryota</taxon>
        <taxon>Viridiplantae</taxon>
        <taxon>Streptophyta</taxon>
        <taxon>Embryophyta</taxon>
        <taxon>Tracheophyta</taxon>
        <taxon>Spermatophyta</taxon>
        <taxon>Magnoliopsida</taxon>
        <taxon>eudicotyledons</taxon>
        <taxon>Gunneridae</taxon>
        <taxon>Pentapetalae</taxon>
        <taxon>rosids</taxon>
        <taxon>fabids</taxon>
        <taxon>Malpighiales</taxon>
        <taxon>Rhizophoraceae</taxon>
        <taxon>Rhizophora</taxon>
    </lineage>
</organism>
<evidence type="ECO:0000256" key="1">
    <source>
        <dbReference type="ARBA" id="ARBA00004123"/>
    </source>
</evidence>
<dbReference type="Gene3D" id="3.40.1810.10">
    <property type="entry name" value="Transcription factor, MADS-box"/>
    <property type="match status" value="1"/>
</dbReference>
<keyword evidence="4" id="KW-0238">DNA-binding</keyword>
<dbReference type="PROSITE" id="PS50066">
    <property type="entry name" value="MADS_BOX_2"/>
    <property type="match status" value="1"/>
</dbReference>
<dbReference type="Pfam" id="PF00319">
    <property type="entry name" value="SRF-TF"/>
    <property type="match status" value="1"/>
</dbReference>
<dbReference type="InterPro" id="IPR050142">
    <property type="entry name" value="MADS-box/MEF2_TF"/>
</dbReference>
<dbReference type="InterPro" id="IPR036879">
    <property type="entry name" value="TF_MADSbox_sf"/>
</dbReference>
<name>A0A2P2JZY7_RHIMU</name>
<keyword evidence="5" id="KW-0804">Transcription</keyword>
<dbReference type="GO" id="GO:0045944">
    <property type="term" value="P:positive regulation of transcription by RNA polymerase II"/>
    <property type="evidence" value="ECO:0007669"/>
    <property type="project" value="InterPro"/>
</dbReference>
<dbReference type="GO" id="GO:0030154">
    <property type="term" value="P:cell differentiation"/>
    <property type="evidence" value="ECO:0007669"/>
    <property type="project" value="UniProtKB-KW"/>
</dbReference>
<evidence type="ECO:0000259" key="9">
    <source>
        <dbReference type="PROSITE" id="PS51297"/>
    </source>
</evidence>